<proteinExistence type="predicted"/>
<accession>A0A392UK74</accession>
<organism evidence="1 2">
    <name type="scientific">Trifolium medium</name>
    <dbReference type="NCBI Taxonomy" id="97028"/>
    <lineage>
        <taxon>Eukaryota</taxon>
        <taxon>Viridiplantae</taxon>
        <taxon>Streptophyta</taxon>
        <taxon>Embryophyta</taxon>
        <taxon>Tracheophyta</taxon>
        <taxon>Spermatophyta</taxon>
        <taxon>Magnoliopsida</taxon>
        <taxon>eudicotyledons</taxon>
        <taxon>Gunneridae</taxon>
        <taxon>Pentapetalae</taxon>
        <taxon>rosids</taxon>
        <taxon>fabids</taxon>
        <taxon>Fabales</taxon>
        <taxon>Fabaceae</taxon>
        <taxon>Papilionoideae</taxon>
        <taxon>50 kb inversion clade</taxon>
        <taxon>NPAAA clade</taxon>
        <taxon>Hologalegina</taxon>
        <taxon>IRL clade</taxon>
        <taxon>Trifolieae</taxon>
        <taxon>Trifolium</taxon>
    </lineage>
</organism>
<dbReference type="Proteomes" id="UP000265520">
    <property type="component" value="Unassembled WGS sequence"/>
</dbReference>
<evidence type="ECO:0000313" key="2">
    <source>
        <dbReference type="Proteomes" id="UP000265520"/>
    </source>
</evidence>
<dbReference type="EMBL" id="LXQA010835361">
    <property type="protein sequence ID" value="MCI73288.1"/>
    <property type="molecule type" value="Genomic_DNA"/>
</dbReference>
<comment type="caution">
    <text evidence="1">The sequence shown here is derived from an EMBL/GenBank/DDBJ whole genome shotgun (WGS) entry which is preliminary data.</text>
</comment>
<name>A0A392UK74_9FABA</name>
<feature type="non-terminal residue" evidence="1">
    <location>
        <position position="1"/>
    </location>
</feature>
<evidence type="ECO:0000313" key="1">
    <source>
        <dbReference type="EMBL" id="MCI73288.1"/>
    </source>
</evidence>
<protein>
    <submittedName>
        <fullName evidence="1">Uncharacterized protein</fullName>
    </submittedName>
</protein>
<reference evidence="1 2" key="1">
    <citation type="journal article" date="2018" name="Front. Plant Sci.">
        <title>Red Clover (Trifolium pratense) and Zigzag Clover (T. medium) - A Picture of Genomic Similarities and Differences.</title>
        <authorList>
            <person name="Dluhosova J."/>
            <person name="Istvanek J."/>
            <person name="Nedelnik J."/>
            <person name="Repkova J."/>
        </authorList>
    </citation>
    <scope>NUCLEOTIDE SEQUENCE [LARGE SCALE GENOMIC DNA]</scope>
    <source>
        <strain evidence="2">cv. 10/8</strain>
        <tissue evidence="1">Leaf</tissue>
    </source>
</reference>
<dbReference type="AlphaFoldDB" id="A0A392UK74"/>
<keyword evidence="2" id="KW-1185">Reference proteome</keyword>
<sequence length="37" mass="4154">VEENKSLDEQIPAKRVPIFSPAEMGSLFVEHRVPTTT</sequence>